<accession>A0A0A9XAN6</accession>
<dbReference type="AlphaFoldDB" id="A0A0A9XAN6"/>
<dbReference type="EMBL" id="GBHO01029484">
    <property type="protein sequence ID" value="JAG14120.1"/>
    <property type="molecule type" value="Transcribed_RNA"/>
</dbReference>
<name>A0A0A9XAN6_LYGHE</name>
<sequence length="101" mass="11592">FTNINSVSSEISLNFKRISPHFAGWEQKAFSQCRGAFLSLWNTSRGSLVDKESDFYPGESGFHSQSSNIYWPLHLIFSSHHINRLSIDNSNTLNFFIYILS</sequence>
<reference evidence="1" key="1">
    <citation type="journal article" date="2014" name="PLoS ONE">
        <title>Transcriptome-Based Identification of ABC Transporters in the Western Tarnished Plant Bug Lygus hesperus.</title>
        <authorList>
            <person name="Hull J.J."/>
            <person name="Chaney K."/>
            <person name="Geib S.M."/>
            <person name="Fabrick J.A."/>
            <person name="Brent C.S."/>
            <person name="Walsh D."/>
            <person name="Lavine L.C."/>
        </authorList>
    </citation>
    <scope>NUCLEOTIDE SEQUENCE</scope>
</reference>
<feature type="non-terminal residue" evidence="1">
    <location>
        <position position="1"/>
    </location>
</feature>
<proteinExistence type="predicted"/>
<reference evidence="1" key="2">
    <citation type="submission" date="2014-07" db="EMBL/GenBank/DDBJ databases">
        <authorList>
            <person name="Hull J."/>
        </authorList>
    </citation>
    <scope>NUCLEOTIDE SEQUENCE</scope>
</reference>
<evidence type="ECO:0000313" key="1">
    <source>
        <dbReference type="EMBL" id="JAG14120.1"/>
    </source>
</evidence>
<organism evidence="1">
    <name type="scientific">Lygus hesperus</name>
    <name type="common">Western plant bug</name>
    <dbReference type="NCBI Taxonomy" id="30085"/>
    <lineage>
        <taxon>Eukaryota</taxon>
        <taxon>Metazoa</taxon>
        <taxon>Ecdysozoa</taxon>
        <taxon>Arthropoda</taxon>
        <taxon>Hexapoda</taxon>
        <taxon>Insecta</taxon>
        <taxon>Pterygota</taxon>
        <taxon>Neoptera</taxon>
        <taxon>Paraneoptera</taxon>
        <taxon>Hemiptera</taxon>
        <taxon>Heteroptera</taxon>
        <taxon>Panheteroptera</taxon>
        <taxon>Cimicomorpha</taxon>
        <taxon>Miridae</taxon>
        <taxon>Mirini</taxon>
        <taxon>Lygus</taxon>
    </lineage>
</organism>
<protein>
    <submittedName>
        <fullName evidence="1">Shikimate dehydrogenase</fullName>
    </submittedName>
</protein>
<gene>
    <name evidence="1" type="primary">aroE_1</name>
    <name evidence="1" type="ORF">CM83_103321</name>
</gene>